<evidence type="ECO:0000313" key="10">
    <source>
        <dbReference type="EMBL" id="KEO73205.1"/>
    </source>
</evidence>
<evidence type="ECO:0000256" key="5">
    <source>
        <dbReference type="ARBA" id="ARBA00022989"/>
    </source>
</evidence>
<feature type="transmembrane region" description="Helical" evidence="7">
    <location>
        <begin position="275"/>
        <end position="301"/>
    </location>
</feature>
<evidence type="ECO:0008006" key="12">
    <source>
        <dbReference type="Google" id="ProtNLM"/>
    </source>
</evidence>
<evidence type="ECO:0000256" key="7">
    <source>
        <dbReference type="SAM" id="Phobius"/>
    </source>
</evidence>
<keyword evidence="11" id="KW-1185">Reference proteome</keyword>
<evidence type="ECO:0000256" key="4">
    <source>
        <dbReference type="ARBA" id="ARBA00022692"/>
    </source>
</evidence>
<keyword evidence="4 7" id="KW-0812">Transmembrane</keyword>
<accession>A0A074KYD0</accession>
<keyword evidence="6 7" id="KW-0472">Membrane</keyword>
<dbReference type="AlphaFoldDB" id="A0A074KYD0"/>
<feature type="domain" description="MacB-like periplasmic core" evidence="9">
    <location>
        <begin position="27"/>
        <end position="248"/>
    </location>
</feature>
<feature type="transmembrane region" description="Helical" evidence="7">
    <location>
        <begin position="372"/>
        <end position="393"/>
    </location>
</feature>
<dbReference type="InterPro" id="IPR003838">
    <property type="entry name" value="ABC3_permease_C"/>
</dbReference>
<proteinExistence type="inferred from homology"/>
<comment type="caution">
    <text evidence="10">The sequence shown here is derived from an EMBL/GenBank/DDBJ whole genome shotgun (WGS) entry which is preliminary data.</text>
</comment>
<dbReference type="RefSeq" id="WP_035074925.1">
    <property type="nucleotide sequence ID" value="NZ_JMIH01000022.1"/>
</dbReference>
<keyword evidence="5 7" id="KW-1133">Transmembrane helix</keyword>
<evidence type="ECO:0000256" key="6">
    <source>
        <dbReference type="ARBA" id="ARBA00023136"/>
    </source>
</evidence>
<gene>
    <name evidence="10" type="ORF">EL17_12680</name>
</gene>
<dbReference type="Pfam" id="PF12704">
    <property type="entry name" value="MacB_PCD"/>
    <property type="match status" value="1"/>
</dbReference>
<comment type="similarity">
    <text evidence="2">Belongs to the ABC-4 integral membrane protein family. LolC/E subfamily.</text>
</comment>
<protein>
    <recommendedName>
        <fullName evidence="12">ABC3 transporter permease protein domain-containing protein</fullName>
    </recommendedName>
</protein>
<reference evidence="10 11" key="1">
    <citation type="submission" date="2014-04" db="EMBL/GenBank/DDBJ databases">
        <title>Characterization and application of a salt tolerant electro-active bacterium.</title>
        <authorList>
            <person name="Yang L."/>
            <person name="Wei S."/>
            <person name="Tay Q.X.M."/>
        </authorList>
    </citation>
    <scope>NUCLEOTIDE SEQUENCE [LARGE SCALE GENOMIC DNA]</scope>
    <source>
        <strain evidence="10 11">LY1</strain>
    </source>
</reference>
<evidence type="ECO:0000256" key="1">
    <source>
        <dbReference type="ARBA" id="ARBA00004651"/>
    </source>
</evidence>
<evidence type="ECO:0000313" key="11">
    <source>
        <dbReference type="Proteomes" id="UP000027821"/>
    </source>
</evidence>
<evidence type="ECO:0000256" key="2">
    <source>
        <dbReference type="ARBA" id="ARBA00005236"/>
    </source>
</evidence>
<keyword evidence="3" id="KW-1003">Cell membrane</keyword>
<dbReference type="eggNOG" id="COG4591">
    <property type="taxonomic scope" value="Bacteria"/>
</dbReference>
<dbReference type="GO" id="GO:0098797">
    <property type="term" value="C:plasma membrane protein complex"/>
    <property type="evidence" value="ECO:0007669"/>
    <property type="project" value="TreeGrafter"/>
</dbReference>
<evidence type="ECO:0000259" key="9">
    <source>
        <dbReference type="Pfam" id="PF12704"/>
    </source>
</evidence>
<dbReference type="OrthoDB" id="1522724at2"/>
<dbReference type="EMBL" id="JMIH01000022">
    <property type="protein sequence ID" value="KEO73205.1"/>
    <property type="molecule type" value="Genomic_DNA"/>
</dbReference>
<dbReference type="GO" id="GO:0044874">
    <property type="term" value="P:lipoprotein localization to outer membrane"/>
    <property type="evidence" value="ECO:0007669"/>
    <property type="project" value="TreeGrafter"/>
</dbReference>
<feature type="domain" description="ABC3 transporter permease C-terminal" evidence="8">
    <location>
        <begin position="279"/>
        <end position="396"/>
    </location>
</feature>
<evidence type="ECO:0000256" key="3">
    <source>
        <dbReference type="ARBA" id="ARBA00022475"/>
    </source>
</evidence>
<dbReference type="Pfam" id="PF02687">
    <property type="entry name" value="FtsX"/>
    <property type="match status" value="1"/>
</dbReference>
<dbReference type="STRING" id="1048983.EL17_12680"/>
<feature type="transmembrane region" description="Helical" evidence="7">
    <location>
        <begin position="329"/>
        <end position="349"/>
    </location>
</feature>
<dbReference type="PANTHER" id="PTHR30489:SF0">
    <property type="entry name" value="LIPOPROTEIN-RELEASING SYSTEM TRANSMEMBRANE PROTEIN LOLE"/>
    <property type="match status" value="1"/>
</dbReference>
<comment type="subcellular location">
    <subcellularLocation>
        <location evidence="1">Cell membrane</location>
        <topology evidence="1">Multi-pass membrane protein</topology>
    </subcellularLocation>
</comment>
<organism evidence="10 11">
    <name type="scientific">Anditalea andensis</name>
    <dbReference type="NCBI Taxonomy" id="1048983"/>
    <lineage>
        <taxon>Bacteria</taxon>
        <taxon>Pseudomonadati</taxon>
        <taxon>Bacteroidota</taxon>
        <taxon>Cytophagia</taxon>
        <taxon>Cytophagales</taxon>
        <taxon>Cytophagaceae</taxon>
        <taxon>Anditalea</taxon>
    </lineage>
</organism>
<dbReference type="Proteomes" id="UP000027821">
    <property type="component" value="Unassembled WGS sequence"/>
</dbReference>
<name>A0A074KYD0_9BACT</name>
<dbReference type="InterPro" id="IPR025857">
    <property type="entry name" value="MacB_PCD"/>
</dbReference>
<sequence length="408" mass="45527">MNLSFFIASRYFRSKKKRNFITILSRISMVGVAVGTMALVIVLSVFNGLEDLIRGLYASFDAELKIEAALGKSFIVTDDWLDQIRHTEGVEVLTEVIEDNALFGYRGVQKVAKLKGVSDNFLDQGRFDEGYFRGDLSLGSDTQPEAILGMGVANVLRVDLDNEMELLTVFYPRASARAGSIDPRQLYNQNIIRPVGYFSIEKQFDDEYVIVPLSFVRDLLEYGDRRTALEIKVADGYRIRDVKRSLRNQLGEGFLVRDTDEQHASLLRAIQIEKLFVFITLTFILAVASFNIFFSLSMLAIEKKKDIAVLKSLGAKDQLIKSIYLKQGAIIAFSGAAVGLLLGFLIVWLQDSYGLVSLGVASSIVDSYPVKMVWTDFLFTSLSVVTITLLASYRPATIASSVKTIDHL</sequence>
<dbReference type="InterPro" id="IPR051447">
    <property type="entry name" value="Lipoprotein-release_system"/>
</dbReference>
<dbReference type="PANTHER" id="PTHR30489">
    <property type="entry name" value="LIPOPROTEIN-RELEASING SYSTEM TRANSMEMBRANE PROTEIN LOLE"/>
    <property type="match status" value="1"/>
</dbReference>
<feature type="transmembrane region" description="Helical" evidence="7">
    <location>
        <begin position="20"/>
        <end position="46"/>
    </location>
</feature>
<evidence type="ECO:0000259" key="8">
    <source>
        <dbReference type="Pfam" id="PF02687"/>
    </source>
</evidence>